<evidence type="ECO:0000256" key="7">
    <source>
        <dbReference type="ARBA" id="ARBA00023065"/>
    </source>
</evidence>
<dbReference type="SUPFAM" id="SSF52540">
    <property type="entry name" value="P-loop containing nucleoside triphosphate hydrolases"/>
    <property type="match status" value="1"/>
</dbReference>
<dbReference type="CDD" id="cd03259">
    <property type="entry name" value="ABC_Carb_Solutes_like"/>
    <property type="match status" value="1"/>
</dbReference>
<dbReference type="PROSITE" id="PS50893">
    <property type="entry name" value="ABC_TRANSPORTER_2"/>
    <property type="match status" value="1"/>
</dbReference>
<keyword evidence="3" id="KW-0410">Iron transport</keyword>
<evidence type="ECO:0000256" key="4">
    <source>
        <dbReference type="ARBA" id="ARBA00022741"/>
    </source>
</evidence>
<sequence>MTAELMTSAITLTAVTKSYSTVAPAALQDVNLDILPGTSTAIVGPSGSGKSTILRIIAGLEDANGGRVRLAGRDVTDLLPEQRGISMVFQRPLLFPHLTVLDNVAFADRAAGLGRAQARERAREHLDMVQMSTFASRSPHSLSGGQQQRIAVARALAAKPSVLLLDEPFSALDPGLKDEMHAMIADIRAAVNPTILFVTHDRDEASAMAERIVVLENGQLLQHDTVDHVFHRPASLAVARLLGGKNAFAGVIEEGVHHSGLGPIAVTSELPSGPATLVFRHEAVTVALQQSGNDVDAGAPATGNAGVTVCQTSGASQLSGVVTSIARRGPRCEVVVRVGDAEVHTEATPRQPITVGNNVTVNLPCEALWVVPE</sequence>
<keyword evidence="11" id="KW-1185">Reference proteome</keyword>
<gene>
    <name evidence="10" type="ORF">GCM10009655_09090</name>
</gene>
<protein>
    <submittedName>
        <fullName evidence="10">ABC transporter ATP-binding protein</fullName>
    </submittedName>
</protein>
<keyword evidence="7" id="KW-0406">Ion transport</keyword>
<dbReference type="InterPro" id="IPR003439">
    <property type="entry name" value="ABC_transporter-like_ATP-bd"/>
</dbReference>
<dbReference type="InterPro" id="IPR013611">
    <property type="entry name" value="Transp-assoc_OB_typ2"/>
</dbReference>
<keyword evidence="2" id="KW-1003">Cell membrane</keyword>
<evidence type="ECO:0000256" key="3">
    <source>
        <dbReference type="ARBA" id="ARBA00022496"/>
    </source>
</evidence>
<dbReference type="SMART" id="SM00382">
    <property type="entry name" value="AAA"/>
    <property type="match status" value="1"/>
</dbReference>
<evidence type="ECO:0000256" key="1">
    <source>
        <dbReference type="ARBA" id="ARBA00022448"/>
    </source>
</evidence>
<evidence type="ECO:0000256" key="2">
    <source>
        <dbReference type="ARBA" id="ARBA00022475"/>
    </source>
</evidence>
<dbReference type="PANTHER" id="PTHR42781">
    <property type="entry name" value="SPERMIDINE/PUTRESCINE IMPORT ATP-BINDING PROTEIN POTA"/>
    <property type="match status" value="1"/>
</dbReference>
<keyword evidence="5 10" id="KW-0067">ATP-binding</keyword>
<dbReference type="Gene3D" id="3.40.50.300">
    <property type="entry name" value="P-loop containing nucleotide triphosphate hydrolases"/>
    <property type="match status" value="1"/>
</dbReference>
<dbReference type="GO" id="GO:0005524">
    <property type="term" value="F:ATP binding"/>
    <property type="evidence" value="ECO:0007669"/>
    <property type="project" value="UniProtKB-KW"/>
</dbReference>
<evidence type="ECO:0000256" key="8">
    <source>
        <dbReference type="ARBA" id="ARBA00023136"/>
    </source>
</evidence>
<dbReference type="Pfam" id="PF00005">
    <property type="entry name" value="ABC_tran"/>
    <property type="match status" value="1"/>
</dbReference>
<dbReference type="PROSITE" id="PS00211">
    <property type="entry name" value="ABC_TRANSPORTER_1"/>
    <property type="match status" value="1"/>
</dbReference>
<dbReference type="InterPro" id="IPR015853">
    <property type="entry name" value="ABC_transpr_FbpC"/>
</dbReference>
<dbReference type="Pfam" id="PF08402">
    <property type="entry name" value="TOBE_2"/>
    <property type="match status" value="1"/>
</dbReference>
<dbReference type="InterPro" id="IPR003593">
    <property type="entry name" value="AAA+_ATPase"/>
</dbReference>
<dbReference type="InterPro" id="IPR027417">
    <property type="entry name" value="P-loop_NTPase"/>
</dbReference>
<dbReference type="EMBL" id="BAAAKW010000017">
    <property type="protein sequence ID" value="GAA1212054.1"/>
    <property type="molecule type" value="Genomic_DNA"/>
</dbReference>
<evidence type="ECO:0000256" key="6">
    <source>
        <dbReference type="ARBA" id="ARBA00023004"/>
    </source>
</evidence>
<dbReference type="SUPFAM" id="SSF50331">
    <property type="entry name" value="MOP-like"/>
    <property type="match status" value="1"/>
</dbReference>
<dbReference type="InterPro" id="IPR050093">
    <property type="entry name" value="ABC_SmlMolc_Importer"/>
</dbReference>
<evidence type="ECO:0000256" key="5">
    <source>
        <dbReference type="ARBA" id="ARBA00022840"/>
    </source>
</evidence>
<keyword evidence="1" id="KW-0813">Transport</keyword>
<evidence type="ECO:0000259" key="9">
    <source>
        <dbReference type="PROSITE" id="PS50893"/>
    </source>
</evidence>
<proteinExistence type="predicted"/>
<dbReference type="PANTHER" id="PTHR42781:SF4">
    <property type="entry name" value="SPERMIDINE_PUTRESCINE IMPORT ATP-BINDING PROTEIN POTA"/>
    <property type="match status" value="1"/>
</dbReference>
<dbReference type="InterPro" id="IPR017871">
    <property type="entry name" value="ABC_transporter-like_CS"/>
</dbReference>
<dbReference type="InterPro" id="IPR008995">
    <property type="entry name" value="Mo/tungstate-bd_C_term_dom"/>
</dbReference>
<reference evidence="10 11" key="1">
    <citation type="journal article" date="2019" name="Int. J. Syst. Evol. Microbiol.">
        <title>The Global Catalogue of Microorganisms (GCM) 10K type strain sequencing project: providing services to taxonomists for standard genome sequencing and annotation.</title>
        <authorList>
            <consortium name="The Broad Institute Genomics Platform"/>
            <consortium name="The Broad Institute Genome Sequencing Center for Infectious Disease"/>
            <person name="Wu L."/>
            <person name="Ma J."/>
        </authorList>
    </citation>
    <scope>NUCLEOTIDE SEQUENCE [LARGE SCALE GENOMIC DNA]</scope>
    <source>
        <strain evidence="10 11">JCM 12762</strain>
    </source>
</reference>
<dbReference type="RefSeq" id="WP_343923586.1">
    <property type="nucleotide sequence ID" value="NZ_BAAAKW010000017.1"/>
</dbReference>
<keyword evidence="6" id="KW-0408">Iron</keyword>
<feature type="domain" description="ABC transporter" evidence="9">
    <location>
        <begin position="10"/>
        <end position="242"/>
    </location>
</feature>
<keyword evidence="8" id="KW-0472">Membrane</keyword>
<evidence type="ECO:0000313" key="11">
    <source>
        <dbReference type="Proteomes" id="UP001500943"/>
    </source>
</evidence>
<evidence type="ECO:0000313" key="10">
    <source>
        <dbReference type="EMBL" id="GAA1212054.1"/>
    </source>
</evidence>
<keyword evidence="4" id="KW-0547">Nucleotide-binding</keyword>
<accession>A0ABN1VHW6</accession>
<comment type="caution">
    <text evidence="10">The sequence shown here is derived from an EMBL/GenBank/DDBJ whole genome shotgun (WGS) entry which is preliminary data.</text>
</comment>
<name>A0ABN1VHW6_9MICO</name>
<organism evidence="10 11">
    <name type="scientific">Rhodoglobus aureus</name>
    <dbReference type="NCBI Taxonomy" id="191497"/>
    <lineage>
        <taxon>Bacteria</taxon>
        <taxon>Bacillati</taxon>
        <taxon>Actinomycetota</taxon>
        <taxon>Actinomycetes</taxon>
        <taxon>Micrococcales</taxon>
        <taxon>Microbacteriaceae</taxon>
        <taxon>Rhodoglobus</taxon>
    </lineage>
</organism>
<dbReference type="Proteomes" id="UP001500943">
    <property type="component" value="Unassembled WGS sequence"/>
</dbReference>